<dbReference type="CDD" id="cd17535">
    <property type="entry name" value="REC_NarL-like"/>
    <property type="match status" value="1"/>
</dbReference>
<dbReference type="STRING" id="626887.J057_07646"/>
<dbReference type="PANTHER" id="PTHR45566">
    <property type="entry name" value="HTH-TYPE TRANSCRIPTIONAL REGULATOR YHJB-RELATED"/>
    <property type="match status" value="1"/>
</dbReference>
<dbReference type="AlphaFoldDB" id="N6WUJ8"/>
<dbReference type="SUPFAM" id="SSF52172">
    <property type="entry name" value="CheY-like"/>
    <property type="match status" value="1"/>
</dbReference>
<protein>
    <submittedName>
        <fullName evidence="3">Response regulator</fullName>
    </submittedName>
</protein>
<dbReference type="EMBL" id="APLQ01000011">
    <property type="protein sequence ID" value="ENO15206.1"/>
    <property type="molecule type" value="Genomic_DNA"/>
</dbReference>
<dbReference type="PROSITE" id="PS50110">
    <property type="entry name" value="RESPONSE_REGULATORY"/>
    <property type="match status" value="1"/>
</dbReference>
<dbReference type="GO" id="GO:0000160">
    <property type="term" value="P:phosphorelay signal transduction system"/>
    <property type="evidence" value="ECO:0007669"/>
    <property type="project" value="InterPro"/>
</dbReference>
<evidence type="ECO:0000313" key="4">
    <source>
        <dbReference type="Proteomes" id="UP000013165"/>
    </source>
</evidence>
<organism evidence="3 4">
    <name type="scientific">Marinobacter nanhaiticus D15-8W</name>
    <dbReference type="NCBI Taxonomy" id="626887"/>
    <lineage>
        <taxon>Bacteria</taxon>
        <taxon>Pseudomonadati</taxon>
        <taxon>Pseudomonadota</taxon>
        <taxon>Gammaproteobacteria</taxon>
        <taxon>Pseudomonadales</taxon>
        <taxon>Marinobacteraceae</taxon>
        <taxon>Marinobacter</taxon>
    </lineage>
</organism>
<dbReference type="InterPro" id="IPR011006">
    <property type="entry name" value="CheY-like_superfamily"/>
</dbReference>
<dbReference type="RefSeq" id="WP_004579502.1">
    <property type="nucleotide sequence ID" value="NZ_AP028878.1"/>
</dbReference>
<dbReference type="InterPro" id="IPR058245">
    <property type="entry name" value="NreC/VraR/RcsB-like_REC"/>
</dbReference>
<evidence type="ECO:0000259" key="2">
    <source>
        <dbReference type="PROSITE" id="PS50110"/>
    </source>
</evidence>
<feature type="modified residue" description="4-aspartylphosphate" evidence="1">
    <location>
        <position position="66"/>
    </location>
</feature>
<dbReference type="SMART" id="SM00448">
    <property type="entry name" value="REC"/>
    <property type="match status" value="1"/>
</dbReference>
<dbReference type="OrthoDB" id="236568at2"/>
<dbReference type="Pfam" id="PF00072">
    <property type="entry name" value="Response_reg"/>
    <property type="match status" value="1"/>
</dbReference>
<dbReference type="Gene3D" id="3.40.50.2300">
    <property type="match status" value="1"/>
</dbReference>
<dbReference type="InterPro" id="IPR001789">
    <property type="entry name" value="Sig_transdc_resp-reg_receiver"/>
</dbReference>
<dbReference type="eggNOG" id="COG3279">
    <property type="taxonomic scope" value="Bacteria"/>
</dbReference>
<feature type="domain" description="Response regulatory" evidence="2">
    <location>
        <begin position="15"/>
        <end position="131"/>
    </location>
</feature>
<evidence type="ECO:0000256" key="1">
    <source>
        <dbReference type="PROSITE-ProRule" id="PRU00169"/>
    </source>
</evidence>
<comment type="caution">
    <text evidence="3">The sequence shown here is derived from an EMBL/GenBank/DDBJ whole genome shotgun (WGS) entry which is preliminary data.</text>
</comment>
<proteinExistence type="predicted"/>
<name>N6WUJ8_9GAMM</name>
<evidence type="ECO:0000313" key="3">
    <source>
        <dbReference type="EMBL" id="ENO15206.1"/>
    </source>
</evidence>
<sequence>MLTAVLTGSGIDMLTVFFVEDSTVMGRRLRQLLDRISGVVVVGQARHLRDLIQAVDTAKPDVVLLDIRLPDGLGFDAIAPLQQLASAPKIFMVTAHSDAQYRARASSLDVDGFFDKAAELDALSAQLLMLSSQKSQAPMA</sequence>
<dbReference type="InterPro" id="IPR051015">
    <property type="entry name" value="EvgA-like"/>
</dbReference>
<dbReference type="HOGENOM" id="CLU_000445_69_15_6"/>
<gene>
    <name evidence="3" type="ORF">J057_07646</name>
</gene>
<dbReference type="PATRIC" id="fig|626887.3.peg.1522"/>
<keyword evidence="4" id="KW-1185">Reference proteome</keyword>
<keyword evidence="1" id="KW-0597">Phosphoprotein</keyword>
<dbReference type="Proteomes" id="UP000013165">
    <property type="component" value="Unassembled WGS sequence"/>
</dbReference>
<dbReference type="PANTHER" id="PTHR45566:SF1">
    <property type="entry name" value="HTH-TYPE TRANSCRIPTIONAL REGULATOR YHJB-RELATED"/>
    <property type="match status" value="1"/>
</dbReference>
<reference evidence="3 4" key="1">
    <citation type="journal article" date="2013" name="Genome Announc.">
        <title>Genome Sequence of the Polycyclic Aromatic Hydrocarbon-Degrading Bacterium Strain Marinobacter nanhaiticus D15-8WT.</title>
        <authorList>
            <person name="Cui Z."/>
            <person name="Gao W."/>
            <person name="Li Q."/>
            <person name="Xu G."/>
            <person name="Zheng L."/>
        </authorList>
    </citation>
    <scope>NUCLEOTIDE SEQUENCE [LARGE SCALE GENOMIC DNA]</scope>
    <source>
        <strain evidence="3 4">D15-8W</strain>
    </source>
</reference>
<accession>N6WUJ8</accession>